<dbReference type="Gene3D" id="3.60.40.10">
    <property type="entry name" value="PPM-type phosphatase domain"/>
    <property type="match status" value="1"/>
</dbReference>
<dbReference type="Proteomes" id="UP000292958">
    <property type="component" value="Unassembled WGS sequence"/>
</dbReference>
<dbReference type="SMART" id="SM00331">
    <property type="entry name" value="PP2C_SIG"/>
    <property type="match status" value="1"/>
</dbReference>
<evidence type="ECO:0000313" key="7">
    <source>
        <dbReference type="Proteomes" id="UP000292958"/>
    </source>
</evidence>
<evidence type="ECO:0000256" key="3">
    <source>
        <dbReference type="SAM" id="MobiDB-lite"/>
    </source>
</evidence>
<keyword evidence="4" id="KW-1133">Transmembrane helix</keyword>
<dbReference type="CDD" id="cd06225">
    <property type="entry name" value="HAMP"/>
    <property type="match status" value="1"/>
</dbReference>
<dbReference type="PROSITE" id="PS50885">
    <property type="entry name" value="HAMP"/>
    <property type="match status" value="1"/>
</dbReference>
<feature type="domain" description="HAMP" evidence="5">
    <location>
        <begin position="388"/>
        <end position="440"/>
    </location>
</feature>
<keyword evidence="7" id="KW-1185">Reference proteome</keyword>
<dbReference type="PANTHER" id="PTHR43156">
    <property type="entry name" value="STAGE II SPORULATION PROTEIN E-RELATED"/>
    <property type="match status" value="1"/>
</dbReference>
<feature type="transmembrane region" description="Helical" evidence="4">
    <location>
        <begin position="21"/>
        <end position="41"/>
    </location>
</feature>
<name>A0A4Q7YT27_9BACT</name>
<keyword evidence="1" id="KW-0378">Hydrolase</keyword>
<sequence length="725" mass="79741">MQTAKENRWPKWMGRKPPTGLPGAVFWLAVWFCLLFLLRRFPGGTGAFFALVQLLVGIALAATALPLLVRIVRRRMLWSLRNKLVITYLLIGLAPVILFLTLVLISAYVAAGQFAIHLVDSRIQEELAQMSSDNAHRVELAARLLQGSQIPPAALNSAELSGGLDAPRRRLHRESLTYINGAPMVQGANKGKTPMGLPPWAAELRNGQFNGLVLDGGDLYLTVVNQHRMNDGRLLSLVTSLIVDKQVMDMIAGGLGHAQLFAERLGSDPSAKQPANSPDANGRTAVGERLGRRREASISGGMQAPGANLADIQVRFLSTLGMTDWGTGERDNVLVNVDSRPSLLYNQLFGASLGGLFPDAYRIGLIALCVFFALIELLALVMAIRLSKTMTASVADLYHATQKIDQGEFSHRIGVTREDQLAELSRSFNKMTGSLQRLLQEQKEKERLQNELTIAQEVQANLFPRQVTNLPTLELHGVCRPARSVSGDYYDFLVFHEAAHNGHVSRNETGVGIAIGDISGKGISAALLMATLHSAVRAYRFASEELVYSESALAGLLSNRDELGSDCDELFQSPGRILSLLNRHLYRSTQPEKYATLFLAHYDARSAMMTYSNAGQLPPLVLGQDGVVRRLDRGGTVVGLMDGMQYEEDRFQMRPGDILVGYSDGVTEPENDFGEFGEERMMEVVRRYRDQPLHVISSQVMQALDAWIGAEEQPDDITLVLARQV</sequence>
<evidence type="ECO:0000313" key="6">
    <source>
        <dbReference type="EMBL" id="RZU40025.1"/>
    </source>
</evidence>
<dbReference type="InterPro" id="IPR003660">
    <property type="entry name" value="HAMP_dom"/>
</dbReference>
<dbReference type="OrthoDB" id="311592at2"/>
<dbReference type="GO" id="GO:0007165">
    <property type="term" value="P:signal transduction"/>
    <property type="evidence" value="ECO:0007669"/>
    <property type="project" value="InterPro"/>
</dbReference>
<protein>
    <submittedName>
        <fullName evidence="6">Sigma-B regulation protein RsbU (Phosphoserine phosphatase)</fullName>
    </submittedName>
</protein>
<accession>A0A4Q7YT27</accession>
<dbReference type="GO" id="GO:0016791">
    <property type="term" value="F:phosphatase activity"/>
    <property type="evidence" value="ECO:0007669"/>
    <property type="project" value="TreeGrafter"/>
</dbReference>
<dbReference type="InterPro" id="IPR052016">
    <property type="entry name" value="Bact_Sigma-Reg"/>
</dbReference>
<keyword evidence="4" id="KW-0472">Membrane</keyword>
<feature type="transmembrane region" description="Helical" evidence="4">
    <location>
        <begin position="363"/>
        <end position="384"/>
    </location>
</feature>
<dbReference type="Pfam" id="PF00672">
    <property type="entry name" value="HAMP"/>
    <property type="match status" value="1"/>
</dbReference>
<dbReference type="GO" id="GO:0016020">
    <property type="term" value="C:membrane"/>
    <property type="evidence" value="ECO:0007669"/>
    <property type="project" value="InterPro"/>
</dbReference>
<feature type="transmembrane region" description="Helical" evidence="4">
    <location>
        <begin position="47"/>
        <end position="72"/>
    </location>
</feature>
<dbReference type="InterPro" id="IPR036457">
    <property type="entry name" value="PPM-type-like_dom_sf"/>
</dbReference>
<dbReference type="AlphaFoldDB" id="A0A4Q7YT27"/>
<dbReference type="SUPFAM" id="SSF158472">
    <property type="entry name" value="HAMP domain-like"/>
    <property type="match status" value="1"/>
</dbReference>
<comment type="caution">
    <text evidence="6">The sequence shown here is derived from an EMBL/GenBank/DDBJ whole genome shotgun (WGS) entry which is preliminary data.</text>
</comment>
<evidence type="ECO:0000259" key="5">
    <source>
        <dbReference type="PROSITE" id="PS50885"/>
    </source>
</evidence>
<dbReference type="InterPro" id="IPR001932">
    <property type="entry name" value="PPM-type_phosphatase-like_dom"/>
</dbReference>
<dbReference type="EMBL" id="SHKW01000001">
    <property type="protein sequence ID" value="RZU40025.1"/>
    <property type="molecule type" value="Genomic_DNA"/>
</dbReference>
<organism evidence="6 7">
    <name type="scientific">Edaphobacter modestus</name>
    <dbReference type="NCBI Taxonomy" id="388466"/>
    <lineage>
        <taxon>Bacteria</taxon>
        <taxon>Pseudomonadati</taxon>
        <taxon>Acidobacteriota</taxon>
        <taxon>Terriglobia</taxon>
        <taxon>Terriglobales</taxon>
        <taxon>Acidobacteriaceae</taxon>
        <taxon>Edaphobacter</taxon>
    </lineage>
</organism>
<dbReference type="Pfam" id="PF07228">
    <property type="entry name" value="SpoIIE"/>
    <property type="match status" value="1"/>
</dbReference>
<evidence type="ECO:0000256" key="1">
    <source>
        <dbReference type="ARBA" id="ARBA00022801"/>
    </source>
</evidence>
<feature type="region of interest" description="Disordered" evidence="3">
    <location>
        <begin position="267"/>
        <end position="288"/>
    </location>
</feature>
<gene>
    <name evidence="6" type="ORF">BDD14_1440</name>
</gene>
<dbReference type="Gene3D" id="6.10.340.10">
    <property type="match status" value="1"/>
</dbReference>
<dbReference type="SUPFAM" id="SSF81606">
    <property type="entry name" value="PP2C-like"/>
    <property type="match status" value="1"/>
</dbReference>
<reference evidence="6 7" key="1">
    <citation type="submission" date="2019-02" db="EMBL/GenBank/DDBJ databases">
        <title>Genomic Encyclopedia of Archaeal and Bacterial Type Strains, Phase II (KMG-II): from individual species to whole genera.</title>
        <authorList>
            <person name="Goeker M."/>
        </authorList>
    </citation>
    <scope>NUCLEOTIDE SEQUENCE [LARGE SCALE GENOMIC DNA]</scope>
    <source>
        <strain evidence="6 7">DSM 18101</strain>
    </source>
</reference>
<dbReference type="PANTHER" id="PTHR43156:SF2">
    <property type="entry name" value="STAGE II SPORULATION PROTEIN E"/>
    <property type="match status" value="1"/>
</dbReference>
<feature type="transmembrane region" description="Helical" evidence="4">
    <location>
        <begin position="84"/>
        <end position="111"/>
    </location>
</feature>
<keyword evidence="4" id="KW-0812">Transmembrane</keyword>
<proteinExistence type="predicted"/>
<dbReference type="SMART" id="SM00304">
    <property type="entry name" value="HAMP"/>
    <property type="match status" value="1"/>
</dbReference>
<dbReference type="RefSeq" id="WP_130418151.1">
    <property type="nucleotide sequence ID" value="NZ_SHKW01000001.1"/>
</dbReference>
<keyword evidence="2" id="KW-0175">Coiled coil</keyword>
<feature type="coiled-coil region" evidence="2">
    <location>
        <begin position="431"/>
        <end position="458"/>
    </location>
</feature>
<evidence type="ECO:0000256" key="2">
    <source>
        <dbReference type="SAM" id="Coils"/>
    </source>
</evidence>
<evidence type="ECO:0000256" key="4">
    <source>
        <dbReference type="SAM" id="Phobius"/>
    </source>
</evidence>